<gene>
    <name evidence="2" type="ORF">BDV23DRAFT_147844</name>
</gene>
<sequence length="565" mass="62777">MPVNSVSLLDSDLFNVQADNATRDERISLSYHRARAIARAYAFNTDDVLRLTGKFWEFHQDLIHTRDSAAFTLLAIQYNLCAGTLAPFLKGRADLRSLMEKLLSFEVSGQFLLTEVGHGLDAHALETVAVLLPGGDFDLHTPHPDAAKYMPPTSPIPGFPRVGIVIARLLVDGEDRGVRPFIVWLNDGWRMCKGVSAKVLPERAGSKPLDHCITTFNHVRLARSALLGDVDKPVDLRKNFQSTIWRVHIGTLSLTTVLIPTLKRSVFVAGKYSLRRHIRDPNNNPRPIISFRTQQRPVLHTLAQIAVFEPYAQESIRQYTDSTIPYSMRQGVAAAFKAVLSQASQESLFALAERCGAQGLFGYNNIIDNQLEVRGSSIAEGDTLVLSIKLASELLLGRYNMPPAKYPSYLLAIYETQLFQHTRNILRSFGGGHRTEEFNTRILPRCQTLVEAIGHRMAYEAALDAAVSPDLLALYEAGVVLRHSGWFAENTALDSESQLDMELRAMNTILPRLEQLLDSTGADRYCTAPIVSNKSWEAFTRILKVHEGNASDGVQDDKVGATSKL</sequence>
<dbReference type="SUPFAM" id="SSF47203">
    <property type="entry name" value="Acyl-CoA dehydrogenase C-terminal domain-like"/>
    <property type="match status" value="1"/>
</dbReference>
<evidence type="ECO:0000259" key="1">
    <source>
        <dbReference type="Pfam" id="PF22924"/>
    </source>
</evidence>
<dbReference type="Gene3D" id="2.40.110.10">
    <property type="entry name" value="Butyryl-CoA Dehydrogenase, subunit A, domain 2"/>
    <property type="match status" value="1"/>
</dbReference>
<dbReference type="PANTHER" id="PTHR10909:SF382">
    <property type="entry name" value="ACYL-COENZYME A OXIDASE"/>
    <property type="match status" value="1"/>
</dbReference>
<dbReference type="EMBL" id="ML735224">
    <property type="protein sequence ID" value="KAE8394392.1"/>
    <property type="molecule type" value="Genomic_DNA"/>
</dbReference>
<proteinExistence type="predicted"/>
<name>A0A5N7CJJ3_PETAA</name>
<protein>
    <submittedName>
        <fullName evidence="2">Acyl-CoA dehydrogenase NM domain-like protein</fullName>
    </submittedName>
</protein>
<feature type="domain" description="Acyl-CoA oxidase C-alpha1" evidence="1">
    <location>
        <begin position="258"/>
        <end position="394"/>
    </location>
</feature>
<reference evidence="2" key="1">
    <citation type="submission" date="2019-04" db="EMBL/GenBank/DDBJ databases">
        <title>Friends and foes A comparative genomics studyof 23 Aspergillus species from section Flavi.</title>
        <authorList>
            <consortium name="DOE Joint Genome Institute"/>
            <person name="Kjaerbolling I."/>
            <person name="Vesth T."/>
            <person name="Frisvad J.C."/>
            <person name="Nybo J.L."/>
            <person name="Theobald S."/>
            <person name="Kildgaard S."/>
            <person name="Isbrandt T."/>
            <person name="Kuo A."/>
            <person name="Sato A."/>
            <person name="Lyhne E.K."/>
            <person name="Kogle M.E."/>
            <person name="Wiebenga A."/>
            <person name="Kun R.S."/>
            <person name="Lubbers R.J."/>
            <person name="Makela M.R."/>
            <person name="Barry K."/>
            <person name="Chovatia M."/>
            <person name="Clum A."/>
            <person name="Daum C."/>
            <person name="Haridas S."/>
            <person name="He G."/>
            <person name="LaButti K."/>
            <person name="Lipzen A."/>
            <person name="Mondo S."/>
            <person name="Riley R."/>
            <person name="Salamov A."/>
            <person name="Simmons B.A."/>
            <person name="Magnuson J.K."/>
            <person name="Henrissat B."/>
            <person name="Mortensen U.H."/>
            <person name="Larsen T.O."/>
            <person name="Devries R.P."/>
            <person name="Grigoriev I.V."/>
            <person name="Machida M."/>
            <person name="Baker S.E."/>
            <person name="Andersen M.R."/>
        </authorList>
    </citation>
    <scope>NUCLEOTIDE SEQUENCE [LARGE SCALE GENOMIC DNA]</scope>
    <source>
        <strain evidence="2">IBT 14317</strain>
    </source>
</reference>
<dbReference type="InterPro" id="IPR055060">
    <property type="entry name" value="ACOX_C_alpha1"/>
</dbReference>
<dbReference type="InterPro" id="IPR012258">
    <property type="entry name" value="Acyl-CoA_oxidase"/>
</dbReference>
<evidence type="ECO:0000313" key="2">
    <source>
        <dbReference type="EMBL" id="KAE8394392.1"/>
    </source>
</evidence>
<dbReference type="GO" id="GO:0055088">
    <property type="term" value="P:lipid homeostasis"/>
    <property type="evidence" value="ECO:0007669"/>
    <property type="project" value="TreeGrafter"/>
</dbReference>
<dbReference type="InterPro" id="IPR036250">
    <property type="entry name" value="AcylCo_DH-like_C"/>
</dbReference>
<dbReference type="AlphaFoldDB" id="A0A5N7CJJ3"/>
<organism evidence="2">
    <name type="scientific">Petromyces alliaceus</name>
    <name type="common">Aspergillus alliaceus</name>
    <dbReference type="NCBI Taxonomy" id="209559"/>
    <lineage>
        <taxon>Eukaryota</taxon>
        <taxon>Fungi</taxon>
        <taxon>Dikarya</taxon>
        <taxon>Ascomycota</taxon>
        <taxon>Pezizomycotina</taxon>
        <taxon>Eurotiomycetes</taxon>
        <taxon>Eurotiomycetidae</taxon>
        <taxon>Eurotiales</taxon>
        <taxon>Aspergillaceae</taxon>
        <taxon>Aspergillus</taxon>
        <taxon>Aspergillus subgen. Circumdati</taxon>
    </lineage>
</organism>
<dbReference type="GO" id="GO:0005504">
    <property type="term" value="F:fatty acid binding"/>
    <property type="evidence" value="ECO:0007669"/>
    <property type="project" value="TreeGrafter"/>
</dbReference>
<dbReference type="GO" id="GO:0071949">
    <property type="term" value="F:FAD binding"/>
    <property type="evidence" value="ECO:0007669"/>
    <property type="project" value="InterPro"/>
</dbReference>
<dbReference type="Pfam" id="PF22924">
    <property type="entry name" value="ACOX_C_alpha1"/>
    <property type="match status" value="1"/>
</dbReference>
<dbReference type="GO" id="GO:0003997">
    <property type="term" value="F:acyl-CoA oxidase activity"/>
    <property type="evidence" value="ECO:0007669"/>
    <property type="project" value="InterPro"/>
</dbReference>
<dbReference type="InterPro" id="IPR046373">
    <property type="entry name" value="Acyl-CoA_Oxase/DH_mid-dom_sf"/>
</dbReference>
<dbReference type="PANTHER" id="PTHR10909">
    <property type="entry name" value="ELECTRON TRANSPORT OXIDOREDUCTASE"/>
    <property type="match status" value="1"/>
</dbReference>
<dbReference type="Proteomes" id="UP000326877">
    <property type="component" value="Unassembled WGS sequence"/>
</dbReference>
<dbReference type="OrthoDB" id="538336at2759"/>
<dbReference type="InterPro" id="IPR009100">
    <property type="entry name" value="AcylCoA_DH/oxidase_NM_dom_sf"/>
</dbReference>
<dbReference type="GO" id="GO:0033540">
    <property type="term" value="P:fatty acid beta-oxidation using acyl-CoA oxidase"/>
    <property type="evidence" value="ECO:0007669"/>
    <property type="project" value="TreeGrafter"/>
</dbReference>
<accession>A0A5N7CJJ3</accession>
<dbReference type="Gene3D" id="1.20.140.10">
    <property type="entry name" value="Butyryl-CoA Dehydrogenase, subunit A, domain 3"/>
    <property type="match status" value="1"/>
</dbReference>
<dbReference type="SUPFAM" id="SSF56645">
    <property type="entry name" value="Acyl-CoA dehydrogenase NM domain-like"/>
    <property type="match status" value="1"/>
</dbReference>
<dbReference type="GO" id="GO:0005777">
    <property type="term" value="C:peroxisome"/>
    <property type="evidence" value="ECO:0007669"/>
    <property type="project" value="InterPro"/>
</dbReference>